<dbReference type="EMBL" id="NUEH01000018">
    <property type="protein sequence ID" value="PEI87191.1"/>
    <property type="molecule type" value="Genomic_DNA"/>
</dbReference>
<proteinExistence type="predicted"/>
<dbReference type="SUPFAM" id="SSF55729">
    <property type="entry name" value="Acyl-CoA N-acyltransferases (Nat)"/>
    <property type="match status" value="1"/>
</dbReference>
<organism evidence="1">
    <name type="scientific">Bacillus toyonensis</name>
    <dbReference type="NCBI Taxonomy" id="155322"/>
    <lineage>
        <taxon>Bacteria</taxon>
        <taxon>Bacillati</taxon>
        <taxon>Bacillota</taxon>
        <taxon>Bacilli</taxon>
        <taxon>Bacillales</taxon>
        <taxon>Bacillaceae</taxon>
        <taxon>Bacillus</taxon>
        <taxon>Bacillus cereus group</taxon>
    </lineage>
</organism>
<dbReference type="RefSeq" id="WP_098164365.1">
    <property type="nucleotide sequence ID" value="NZ_CP126520.1"/>
</dbReference>
<protein>
    <recommendedName>
        <fullName evidence="2">N-acetyltransferase domain-containing protein</fullName>
    </recommendedName>
</protein>
<gene>
    <name evidence="1" type="ORF">CN678_09095</name>
</gene>
<dbReference type="InterPro" id="IPR016181">
    <property type="entry name" value="Acyl_CoA_acyltransferase"/>
</dbReference>
<dbReference type="AlphaFoldDB" id="A0AB73SIM9"/>
<evidence type="ECO:0000313" key="1">
    <source>
        <dbReference type="EMBL" id="PEI87191.1"/>
    </source>
</evidence>
<sequence length="209" mass="24267">MGIFRKIKNKGVRGTFRSIKEKILTISHGYQLDLTKYNSTSGKEVYPYRLLRMNIAHLTSVKNLYNDELSDNKYKILEERILHSQVHLPYVVVDEEGDICGYFHIAHGETRDGTINSNIKVNDGSIYLFDDYTFIDKRGKGVHKFSVLSRLELAKELKCSIAIVNILSNNMYSKRTYISIGFNKFISYYYIHFSKFRKTISKNLNVAKV</sequence>
<evidence type="ECO:0008006" key="2">
    <source>
        <dbReference type="Google" id="ProtNLM"/>
    </source>
</evidence>
<dbReference type="Gene3D" id="3.40.630.30">
    <property type="match status" value="1"/>
</dbReference>
<comment type="caution">
    <text evidence="1">The sequence shown here is derived from an EMBL/GenBank/DDBJ whole genome shotgun (WGS) entry which is preliminary data.</text>
</comment>
<dbReference type="Proteomes" id="UP000220969">
    <property type="component" value="Unassembled WGS sequence"/>
</dbReference>
<reference evidence="1" key="1">
    <citation type="submission" date="2017-09" db="EMBL/GenBank/DDBJ databases">
        <title>Large-scale bioinformatics analysis of Bacillus genomes uncovers conserved roles of natural products in bacterial physiology.</title>
        <authorList>
            <consortium name="Agbiome Team Llc"/>
            <person name="Bleich R.M."/>
            <person name="Kirk G.J."/>
            <person name="Santa Maria K.C."/>
            <person name="Allen S.E."/>
            <person name="Farag S."/>
            <person name="Shank E.A."/>
            <person name="Bowers A."/>
        </authorList>
    </citation>
    <scope>NUCLEOTIDE SEQUENCE</scope>
    <source>
        <strain evidence="1">AFS005430</strain>
    </source>
</reference>
<accession>A0AB73SIM9</accession>
<name>A0AB73SIM9_9BACI</name>